<sequence length="114" mass="13473">MMTGVLKIGMKSDYTYGIVSESIFFQIFLILMMLMMMMMMMMMIQFLQFRSAIMNFNVYRKKIVYSYQFNYLTFMKISVIREAMVGINIAPPPQWNSVPNDEQLIDLIKRMTGS</sequence>
<keyword evidence="1" id="KW-1133">Transmembrane helix</keyword>
<keyword evidence="2" id="KW-1185">Reference proteome</keyword>
<evidence type="ECO:0000313" key="3">
    <source>
        <dbReference type="WBParaSite" id="Hba_05160"/>
    </source>
</evidence>
<dbReference type="AlphaFoldDB" id="A0A1I7WJG1"/>
<keyword evidence="1" id="KW-0472">Membrane</keyword>
<accession>A0A1I7WJG1</accession>
<name>A0A1I7WJG1_HETBA</name>
<reference evidence="3" key="1">
    <citation type="submission" date="2016-11" db="UniProtKB">
        <authorList>
            <consortium name="WormBaseParasite"/>
        </authorList>
    </citation>
    <scope>IDENTIFICATION</scope>
</reference>
<feature type="transmembrane region" description="Helical" evidence="1">
    <location>
        <begin position="23"/>
        <end position="44"/>
    </location>
</feature>
<evidence type="ECO:0000313" key="2">
    <source>
        <dbReference type="Proteomes" id="UP000095283"/>
    </source>
</evidence>
<protein>
    <submittedName>
        <fullName evidence="3">Uncharacterized protein</fullName>
    </submittedName>
</protein>
<dbReference type="WBParaSite" id="Hba_05160">
    <property type="protein sequence ID" value="Hba_05160"/>
    <property type="gene ID" value="Hba_05160"/>
</dbReference>
<keyword evidence="1" id="KW-0812">Transmembrane</keyword>
<organism evidence="2 3">
    <name type="scientific">Heterorhabditis bacteriophora</name>
    <name type="common">Entomopathogenic nematode worm</name>
    <dbReference type="NCBI Taxonomy" id="37862"/>
    <lineage>
        <taxon>Eukaryota</taxon>
        <taxon>Metazoa</taxon>
        <taxon>Ecdysozoa</taxon>
        <taxon>Nematoda</taxon>
        <taxon>Chromadorea</taxon>
        <taxon>Rhabditida</taxon>
        <taxon>Rhabditina</taxon>
        <taxon>Rhabditomorpha</taxon>
        <taxon>Strongyloidea</taxon>
        <taxon>Heterorhabditidae</taxon>
        <taxon>Heterorhabditis</taxon>
    </lineage>
</organism>
<proteinExistence type="predicted"/>
<evidence type="ECO:0000256" key="1">
    <source>
        <dbReference type="SAM" id="Phobius"/>
    </source>
</evidence>
<dbReference type="Proteomes" id="UP000095283">
    <property type="component" value="Unplaced"/>
</dbReference>